<dbReference type="GO" id="GO:0071555">
    <property type="term" value="P:cell wall organization"/>
    <property type="evidence" value="ECO:0007669"/>
    <property type="project" value="UniProtKB-KW"/>
</dbReference>
<gene>
    <name evidence="13" type="ORF">SEVIR_2G358700v2</name>
</gene>
<evidence type="ECO:0008006" key="15">
    <source>
        <dbReference type="Google" id="ProtNLM"/>
    </source>
</evidence>
<feature type="transmembrane region" description="Helical" evidence="12">
    <location>
        <begin position="766"/>
        <end position="789"/>
    </location>
</feature>
<dbReference type="GO" id="GO:0000139">
    <property type="term" value="C:Golgi membrane"/>
    <property type="evidence" value="ECO:0007669"/>
    <property type="project" value="UniProtKB-SubCell"/>
</dbReference>
<dbReference type="Gramene" id="TKW35229">
    <property type="protein sequence ID" value="TKW35229"/>
    <property type="gene ID" value="SEVIR_2G358700v2"/>
</dbReference>
<dbReference type="InterPro" id="IPR029044">
    <property type="entry name" value="Nucleotide-diphossugar_trans"/>
</dbReference>
<dbReference type="GO" id="GO:0071669">
    <property type="term" value="P:plant-type cell wall organization or biogenesis"/>
    <property type="evidence" value="ECO:0007669"/>
    <property type="project" value="UniProtKB-ARBA"/>
</dbReference>
<feature type="transmembrane region" description="Helical" evidence="12">
    <location>
        <begin position="680"/>
        <end position="702"/>
    </location>
</feature>
<comment type="subcellular location">
    <subcellularLocation>
        <location evidence="1">Golgi apparatus membrane</location>
        <topology evidence="1">Multi-pass membrane protein</topology>
    </subcellularLocation>
</comment>
<keyword evidence="4 12" id="KW-0812">Transmembrane</keyword>
<organism evidence="13 14">
    <name type="scientific">Setaria viridis</name>
    <name type="common">Green bristlegrass</name>
    <name type="synonym">Setaria italica subsp. viridis</name>
    <dbReference type="NCBI Taxonomy" id="4556"/>
    <lineage>
        <taxon>Eukaryota</taxon>
        <taxon>Viridiplantae</taxon>
        <taxon>Streptophyta</taxon>
        <taxon>Embryophyta</taxon>
        <taxon>Tracheophyta</taxon>
        <taxon>Spermatophyta</taxon>
        <taxon>Magnoliopsida</taxon>
        <taxon>Liliopsida</taxon>
        <taxon>Poales</taxon>
        <taxon>Poaceae</taxon>
        <taxon>PACMAD clade</taxon>
        <taxon>Panicoideae</taxon>
        <taxon>Panicodae</taxon>
        <taxon>Paniceae</taxon>
        <taxon>Cenchrinae</taxon>
        <taxon>Setaria</taxon>
    </lineage>
</organism>
<dbReference type="PANTHER" id="PTHR13301">
    <property type="entry name" value="X-BOX TRANSCRIPTION FACTOR-RELATED"/>
    <property type="match status" value="1"/>
</dbReference>
<dbReference type="SUPFAM" id="SSF53448">
    <property type="entry name" value="Nucleotide-diphospho-sugar transferases"/>
    <property type="match status" value="1"/>
</dbReference>
<feature type="binding site" evidence="10">
    <location>
        <position position="178"/>
    </location>
    <ligand>
        <name>UDP-alpha-D-glucose</name>
        <dbReference type="ChEBI" id="CHEBI:58885"/>
    </ligand>
</feature>
<keyword evidence="7 12" id="KW-0472">Membrane</keyword>
<keyword evidence="6" id="KW-0333">Golgi apparatus</keyword>
<proteinExistence type="predicted"/>
<accession>A0A4U6W3Q4</accession>
<evidence type="ECO:0000256" key="5">
    <source>
        <dbReference type="ARBA" id="ARBA00022989"/>
    </source>
</evidence>
<feature type="transmembrane region" description="Helical" evidence="12">
    <location>
        <begin position="648"/>
        <end position="668"/>
    </location>
</feature>
<feature type="active site" evidence="9">
    <location>
        <position position="571"/>
    </location>
</feature>
<evidence type="ECO:0000313" key="13">
    <source>
        <dbReference type="EMBL" id="TKW35229.1"/>
    </source>
</evidence>
<dbReference type="OMA" id="QNGHVEG"/>
<evidence type="ECO:0000256" key="1">
    <source>
        <dbReference type="ARBA" id="ARBA00004653"/>
    </source>
</evidence>
<feature type="binding site" evidence="10">
    <location>
        <position position="207"/>
    </location>
    <ligand>
        <name>UDP-alpha-D-glucose</name>
        <dbReference type="ChEBI" id="CHEBI:58885"/>
    </ligand>
</feature>
<dbReference type="InterPro" id="IPR005150">
    <property type="entry name" value="Cellulose_synth"/>
</dbReference>
<feature type="transmembrane region" description="Helical" evidence="12">
    <location>
        <begin position="801"/>
        <end position="822"/>
    </location>
</feature>
<evidence type="ECO:0000256" key="8">
    <source>
        <dbReference type="ARBA" id="ARBA00023316"/>
    </source>
</evidence>
<evidence type="ECO:0000256" key="3">
    <source>
        <dbReference type="ARBA" id="ARBA00022679"/>
    </source>
</evidence>
<evidence type="ECO:0000256" key="4">
    <source>
        <dbReference type="ARBA" id="ARBA00022692"/>
    </source>
</evidence>
<keyword evidence="14" id="KW-1185">Reference proteome</keyword>
<dbReference type="Pfam" id="PF03552">
    <property type="entry name" value="Cellulose_synt"/>
    <property type="match status" value="2"/>
</dbReference>
<keyword evidence="2" id="KW-0328">Glycosyltransferase</keyword>
<dbReference type="AlphaFoldDB" id="A0A4U6W3Q4"/>
<evidence type="ECO:0000256" key="2">
    <source>
        <dbReference type="ARBA" id="ARBA00022676"/>
    </source>
</evidence>
<evidence type="ECO:0000256" key="11">
    <source>
        <dbReference type="PIRSR" id="PIRSR605150-3"/>
    </source>
</evidence>
<feature type="binding site" evidence="10">
    <location>
        <position position="383"/>
    </location>
    <ligand>
        <name>UDP-alpha-D-glucose</name>
        <dbReference type="ChEBI" id="CHEBI:58885"/>
    </ligand>
</feature>
<sequence>MAAAAVTRRINAGLHVEAATGNGVADGENRRNSAAAYSPTAKRISDAKDNDAWVAVQEGDMPAGDSSRPLLFRTMKVKGSILHPYRFVILLRLIAVIAFFVWRIRHRNHDGVWLWAMSMVGDVWFGFSWALNQIPKLNPIKRVPDIAAIRDQYESSTSGESKLPGIDVFVTTVDPVDEPILYTVNSILSILATDYPVEKYACYLSDDGGTLVHYEAMFEVANFAKLWVPFCRKHSVEPRAPENYFGVKRQPYMGSMQEEFMSDHRRVRREYEEFKVRIDSLFNTIYQRSEAYNRKNTKEDGVKATWMADGTQWPGTWIDQAENHRKGHHAGIVKVVLNHPSHKPQLGSPTSIDNPFDFSNVDIRLPMLVYLSREKRPGYNHQKKAGAMNVMLRVSALLSNAPFLINFDCDHYTNNSQSFRAAMCFMLDPRDGQNTAFVQFPQRFDDVDPTDRYANHNRVFFDGTMLSLNGLQGPSYLGTGTMFRRAALYGMEPPRWRADTIKVISKAKEFGESALFINSMLDGANQERSITPIFLEESVNDELTSLMTCAYEDGTPWGRDVGWVYNIATEDVVTGFRMHRQGWRSIYCSIEPAAFRGTAPINLTERLLQILRWSGGSLEMFFSHSNAFLAGPRMHPLQRIAYLNMSTYPIVTIFILAYNLFPVMWLISEQYYIQRPFGSYILYLVIIIAMIHLIGMFELKWASITLLDWCRNEQFYMIGATGVYPTAVLYMVLKLITGKGIHFRLTSKQTEACSNDKFADLYVVRWVPLLIPTIAVFVVNVAAVGVAIGKAATWGLFTEQAQHAVLGMVFNVWILVLLYPFALGIMGQWGKKPAILFVLMVMSIGTVAIMYVTFRAIYPSDWTEIAASLGKAELVTGSSGKN</sequence>
<dbReference type="EMBL" id="CM016553">
    <property type="protein sequence ID" value="TKW35229.1"/>
    <property type="molecule type" value="Genomic_DNA"/>
</dbReference>
<dbReference type="Gene3D" id="3.90.550.10">
    <property type="entry name" value="Spore Coat Polysaccharide Biosynthesis Protein SpsA, Chain A"/>
    <property type="match status" value="1"/>
</dbReference>
<dbReference type="Proteomes" id="UP000298652">
    <property type="component" value="Chromosome 2"/>
</dbReference>
<keyword evidence="3" id="KW-0808">Transferase</keyword>
<reference evidence="13" key="1">
    <citation type="submission" date="2019-03" db="EMBL/GenBank/DDBJ databases">
        <title>WGS assembly of Setaria viridis.</title>
        <authorList>
            <person name="Huang P."/>
            <person name="Jenkins J."/>
            <person name="Grimwood J."/>
            <person name="Barry K."/>
            <person name="Healey A."/>
            <person name="Mamidi S."/>
            <person name="Sreedasyam A."/>
            <person name="Shu S."/>
            <person name="Feldman M."/>
            <person name="Wu J."/>
            <person name="Yu Y."/>
            <person name="Chen C."/>
            <person name="Johnson J."/>
            <person name="Rokhsar D."/>
            <person name="Baxter I."/>
            <person name="Schmutz J."/>
            <person name="Brutnell T."/>
            <person name="Kellogg E."/>
        </authorList>
    </citation>
    <scope>NUCLEOTIDE SEQUENCE [LARGE SCALE GENOMIC DNA]</scope>
</reference>
<evidence type="ECO:0000256" key="9">
    <source>
        <dbReference type="PIRSR" id="PIRSR605150-1"/>
    </source>
</evidence>
<dbReference type="FunFam" id="3.90.550.10:FF:000027">
    <property type="entry name" value="Cellulose synthase-like protein D4"/>
    <property type="match status" value="1"/>
</dbReference>
<keyword evidence="8" id="KW-0961">Cell wall biogenesis/degradation</keyword>
<evidence type="ECO:0000256" key="7">
    <source>
        <dbReference type="ARBA" id="ARBA00023136"/>
    </source>
</evidence>
<keyword evidence="5 12" id="KW-1133">Transmembrane helix</keyword>
<feature type="binding site" evidence="11">
    <location>
        <position position="384"/>
    </location>
    <ligand>
        <name>Mn(2+)</name>
        <dbReference type="ChEBI" id="CHEBI:29035"/>
    </ligand>
</feature>
<feature type="transmembrane region" description="Helical" evidence="12">
    <location>
        <begin position="834"/>
        <end position="854"/>
    </location>
</feature>
<evidence type="ECO:0000256" key="12">
    <source>
        <dbReference type="SAM" id="Phobius"/>
    </source>
</evidence>
<feature type="active site" evidence="9">
    <location>
        <position position="207"/>
    </location>
</feature>
<evidence type="ECO:0000313" key="14">
    <source>
        <dbReference type="Proteomes" id="UP000298652"/>
    </source>
</evidence>
<dbReference type="GO" id="GO:0016760">
    <property type="term" value="F:cellulose synthase (UDP-forming) activity"/>
    <property type="evidence" value="ECO:0007669"/>
    <property type="project" value="InterPro"/>
</dbReference>
<feature type="transmembrane region" description="Helical" evidence="12">
    <location>
        <begin position="111"/>
        <end position="131"/>
    </location>
</feature>
<evidence type="ECO:0000256" key="10">
    <source>
        <dbReference type="PIRSR" id="PIRSR605150-2"/>
    </source>
</evidence>
<name>A0A4U6W3Q4_SETVI</name>
<dbReference type="GO" id="GO:0030244">
    <property type="term" value="P:cellulose biosynthetic process"/>
    <property type="evidence" value="ECO:0007669"/>
    <property type="project" value="InterPro"/>
</dbReference>
<feature type="transmembrane region" description="Helical" evidence="12">
    <location>
        <begin position="714"/>
        <end position="733"/>
    </location>
</feature>
<feature type="transmembrane region" description="Helical" evidence="12">
    <location>
        <begin position="85"/>
        <end position="104"/>
    </location>
</feature>
<evidence type="ECO:0000256" key="6">
    <source>
        <dbReference type="ARBA" id="ARBA00023034"/>
    </source>
</evidence>
<protein>
    <recommendedName>
        <fullName evidence="15">Glycosyltransferase 2-like domain-containing protein</fullName>
    </recommendedName>
</protein>
<feature type="binding site" evidence="11">
    <location>
        <position position="408"/>
    </location>
    <ligand>
        <name>Mn(2+)</name>
        <dbReference type="ChEBI" id="CHEBI:29035"/>
    </ligand>
</feature>